<dbReference type="EMBL" id="AZBU02000001">
    <property type="protein sequence ID" value="TMS37795.1"/>
    <property type="molecule type" value="Genomic_DNA"/>
</dbReference>
<dbReference type="PROSITE" id="PS50868">
    <property type="entry name" value="POST_SET"/>
    <property type="match status" value="1"/>
</dbReference>
<dbReference type="PROSITE" id="PS50280">
    <property type="entry name" value="SET"/>
    <property type="match status" value="1"/>
</dbReference>
<evidence type="ECO:0000256" key="6">
    <source>
        <dbReference type="ARBA" id="ARBA00022723"/>
    </source>
</evidence>
<keyword evidence="6" id="KW-0479">Metal-binding</keyword>
<feature type="domain" description="SET" evidence="8">
    <location>
        <begin position="94"/>
        <end position="217"/>
    </location>
</feature>
<dbReference type="STRING" id="34508.A0A4U8UXZ6"/>
<dbReference type="EMBL" id="CM016762">
    <property type="protein sequence ID" value="TMS37795.1"/>
    <property type="molecule type" value="Genomic_DNA"/>
</dbReference>
<reference evidence="11 12" key="2">
    <citation type="journal article" date="2019" name="G3 (Bethesda)">
        <title>Hybrid Assembly of the Genome of the Entomopathogenic Nematode Steinernema carpocapsae Identifies the X-Chromosome.</title>
        <authorList>
            <person name="Serra L."/>
            <person name="Macchietto M."/>
            <person name="Macias-Munoz A."/>
            <person name="McGill C.J."/>
            <person name="Rodriguez I.M."/>
            <person name="Rodriguez B."/>
            <person name="Murad R."/>
            <person name="Mortazavi A."/>
        </authorList>
    </citation>
    <scope>NUCLEOTIDE SEQUENCE [LARGE SCALE GENOMIC DNA]</scope>
    <source>
        <strain evidence="11 12">ALL</strain>
    </source>
</reference>
<dbReference type="GO" id="GO:0005634">
    <property type="term" value="C:nucleus"/>
    <property type="evidence" value="ECO:0007669"/>
    <property type="project" value="InterPro"/>
</dbReference>
<dbReference type="PANTHER" id="PTHR46223:SF3">
    <property type="entry name" value="HISTONE-LYSINE N-METHYLTRANSFERASE SET-23"/>
    <property type="match status" value="1"/>
</dbReference>
<gene>
    <name evidence="11" type="ORF">L596_004654</name>
</gene>
<keyword evidence="4" id="KW-0808">Transferase</keyword>
<protein>
    <recommendedName>
        <fullName evidence="13">Histone-lysine N-methyltransferase</fullName>
    </recommendedName>
</protein>
<evidence type="ECO:0000256" key="1">
    <source>
        <dbReference type="ARBA" id="ARBA00004286"/>
    </source>
</evidence>
<dbReference type="Gene3D" id="2.170.270.10">
    <property type="entry name" value="SET domain"/>
    <property type="match status" value="1"/>
</dbReference>
<keyword evidence="7" id="KW-0862">Zinc</keyword>
<dbReference type="AlphaFoldDB" id="A0A4U8UXZ6"/>
<evidence type="ECO:0008006" key="13">
    <source>
        <dbReference type="Google" id="ProtNLM"/>
    </source>
</evidence>
<evidence type="ECO:0000256" key="3">
    <source>
        <dbReference type="ARBA" id="ARBA00022603"/>
    </source>
</evidence>
<feature type="domain" description="Pre-SET" evidence="9">
    <location>
        <begin position="28"/>
        <end position="91"/>
    </location>
</feature>
<dbReference type="GO" id="GO:0032259">
    <property type="term" value="P:methylation"/>
    <property type="evidence" value="ECO:0007669"/>
    <property type="project" value="UniProtKB-KW"/>
</dbReference>
<dbReference type="Proteomes" id="UP000298663">
    <property type="component" value="Chromosome X"/>
</dbReference>
<evidence type="ECO:0000259" key="10">
    <source>
        <dbReference type="PROSITE" id="PS50868"/>
    </source>
</evidence>
<dbReference type="Pfam" id="PF00856">
    <property type="entry name" value="SET"/>
    <property type="match status" value="1"/>
</dbReference>
<dbReference type="PROSITE" id="PS50867">
    <property type="entry name" value="PRE_SET"/>
    <property type="match status" value="1"/>
</dbReference>
<keyword evidence="2" id="KW-0158">Chromosome</keyword>
<keyword evidence="3" id="KW-0489">Methyltransferase</keyword>
<keyword evidence="5" id="KW-0949">S-adenosyl-L-methionine</keyword>
<accession>A0A4U8UXZ6</accession>
<reference evidence="11 12" key="1">
    <citation type="journal article" date="2015" name="Genome Biol.">
        <title>Comparative genomics of Steinernema reveals deeply conserved gene regulatory networks.</title>
        <authorList>
            <person name="Dillman A.R."/>
            <person name="Macchietto M."/>
            <person name="Porter C.F."/>
            <person name="Rogers A."/>
            <person name="Williams B."/>
            <person name="Antoshechkin I."/>
            <person name="Lee M.M."/>
            <person name="Goodwin Z."/>
            <person name="Lu X."/>
            <person name="Lewis E.E."/>
            <person name="Goodrich-Blair H."/>
            <person name="Stock S.P."/>
            <person name="Adams B.J."/>
            <person name="Sternberg P.W."/>
            <person name="Mortazavi A."/>
        </authorList>
    </citation>
    <scope>NUCLEOTIDE SEQUENCE [LARGE SCALE GENOMIC DNA]</scope>
    <source>
        <strain evidence="11 12">ALL</strain>
    </source>
</reference>
<evidence type="ECO:0000313" key="12">
    <source>
        <dbReference type="Proteomes" id="UP000298663"/>
    </source>
</evidence>
<dbReference type="GO" id="GO:0008270">
    <property type="term" value="F:zinc ion binding"/>
    <property type="evidence" value="ECO:0007669"/>
    <property type="project" value="InterPro"/>
</dbReference>
<dbReference type="SUPFAM" id="SSF82199">
    <property type="entry name" value="SET domain"/>
    <property type="match status" value="1"/>
</dbReference>
<dbReference type="InterPro" id="IPR003616">
    <property type="entry name" value="Post-SET_dom"/>
</dbReference>
<dbReference type="SMART" id="SM00508">
    <property type="entry name" value="PostSET"/>
    <property type="match status" value="1"/>
</dbReference>
<evidence type="ECO:0000256" key="7">
    <source>
        <dbReference type="ARBA" id="ARBA00022833"/>
    </source>
</evidence>
<feature type="domain" description="Post-SET" evidence="10">
    <location>
        <begin position="236"/>
        <end position="252"/>
    </location>
</feature>
<dbReference type="InterPro" id="IPR050973">
    <property type="entry name" value="H3K9_Histone-Lys_N-MTase"/>
</dbReference>
<evidence type="ECO:0000256" key="4">
    <source>
        <dbReference type="ARBA" id="ARBA00022679"/>
    </source>
</evidence>
<sequence>MDANFEEVESLVPGPGVDETELFEELFVGCECLGAVCDSSCTCLQYTKSEMNYDVDGRVAFPDIGSIVECSDSCACALLPRSCGNRVVQERIKVKLEVQQFPGKGNGVVAEEMIAKNSFVCEYAGELISAEEEQRRAKTSRSSPHNYTFTIKEHLQSGTRTSYIDARHRSNIARFINHSCDPNLTPCIVRFNSEAPHVALFARRQIKKGEELCYDYGPSEKSSVEGGSGSYSEPEQRKACCCGAENCRGYLPVGEAAVA</sequence>
<evidence type="ECO:0000259" key="9">
    <source>
        <dbReference type="PROSITE" id="PS50867"/>
    </source>
</evidence>
<dbReference type="GO" id="GO:0042054">
    <property type="term" value="F:histone methyltransferase activity"/>
    <property type="evidence" value="ECO:0007669"/>
    <property type="project" value="InterPro"/>
</dbReference>
<dbReference type="InterPro" id="IPR007728">
    <property type="entry name" value="Pre-SET_dom"/>
</dbReference>
<dbReference type="InterPro" id="IPR046341">
    <property type="entry name" value="SET_dom_sf"/>
</dbReference>
<keyword evidence="12" id="KW-1185">Reference proteome</keyword>
<dbReference type="PANTHER" id="PTHR46223">
    <property type="entry name" value="HISTONE-LYSINE N-METHYLTRANSFERASE SUV39H"/>
    <property type="match status" value="1"/>
</dbReference>
<evidence type="ECO:0000256" key="2">
    <source>
        <dbReference type="ARBA" id="ARBA00022454"/>
    </source>
</evidence>
<evidence type="ECO:0000256" key="5">
    <source>
        <dbReference type="ARBA" id="ARBA00022691"/>
    </source>
</evidence>
<dbReference type="GO" id="GO:0005694">
    <property type="term" value="C:chromosome"/>
    <property type="evidence" value="ECO:0007669"/>
    <property type="project" value="UniProtKB-SubCell"/>
</dbReference>
<name>A0A4U8UXZ6_STECR</name>
<comment type="caution">
    <text evidence="11">The sequence shown here is derived from an EMBL/GenBank/DDBJ whole genome shotgun (WGS) entry which is preliminary data.</text>
</comment>
<evidence type="ECO:0000313" key="11">
    <source>
        <dbReference type="EMBL" id="TMS37795.1"/>
    </source>
</evidence>
<organism evidence="11 12">
    <name type="scientific">Steinernema carpocapsae</name>
    <name type="common">Entomopathogenic nematode</name>
    <dbReference type="NCBI Taxonomy" id="34508"/>
    <lineage>
        <taxon>Eukaryota</taxon>
        <taxon>Metazoa</taxon>
        <taxon>Ecdysozoa</taxon>
        <taxon>Nematoda</taxon>
        <taxon>Chromadorea</taxon>
        <taxon>Rhabditida</taxon>
        <taxon>Tylenchina</taxon>
        <taxon>Panagrolaimomorpha</taxon>
        <taxon>Strongyloidoidea</taxon>
        <taxon>Steinernematidae</taxon>
        <taxon>Steinernema</taxon>
    </lineage>
</organism>
<dbReference type="Pfam" id="PF05033">
    <property type="entry name" value="Pre-SET"/>
    <property type="match status" value="1"/>
</dbReference>
<comment type="subcellular location">
    <subcellularLocation>
        <location evidence="1">Chromosome</location>
    </subcellularLocation>
</comment>
<proteinExistence type="predicted"/>
<dbReference type="OrthoDB" id="616263at2759"/>
<dbReference type="SMART" id="SM00317">
    <property type="entry name" value="SET"/>
    <property type="match status" value="1"/>
</dbReference>
<evidence type="ECO:0000259" key="8">
    <source>
        <dbReference type="PROSITE" id="PS50280"/>
    </source>
</evidence>
<dbReference type="InterPro" id="IPR001214">
    <property type="entry name" value="SET_dom"/>
</dbReference>